<protein>
    <submittedName>
        <fullName evidence="2">N-acetylglucosamine kinase</fullName>
    </submittedName>
</protein>
<dbReference type="GO" id="GO:0016301">
    <property type="term" value="F:kinase activity"/>
    <property type="evidence" value="ECO:0007669"/>
    <property type="project" value="UniProtKB-KW"/>
</dbReference>
<dbReference type="InterPro" id="IPR052519">
    <property type="entry name" value="Euk-type_GlcNAc_Kinase"/>
</dbReference>
<dbReference type="InterPro" id="IPR002731">
    <property type="entry name" value="ATPase_BadF"/>
</dbReference>
<dbReference type="InterPro" id="IPR043129">
    <property type="entry name" value="ATPase_NBD"/>
</dbReference>
<name>A0A8J3IZM8_9ACTN</name>
<evidence type="ECO:0000259" key="1">
    <source>
        <dbReference type="Pfam" id="PF01869"/>
    </source>
</evidence>
<evidence type="ECO:0000313" key="2">
    <source>
        <dbReference type="EMBL" id="GID13016.1"/>
    </source>
</evidence>
<gene>
    <name evidence="2" type="ORF">Aru02nite_39050</name>
</gene>
<feature type="domain" description="ATPase BadF/BadG/BcrA/BcrD type" evidence="1">
    <location>
        <begin position="5"/>
        <end position="247"/>
    </location>
</feature>
<keyword evidence="2" id="KW-0418">Kinase</keyword>
<proteinExistence type="predicted"/>
<dbReference type="Gene3D" id="3.30.420.40">
    <property type="match status" value="2"/>
</dbReference>
<dbReference type="PANTHER" id="PTHR43190">
    <property type="entry name" value="N-ACETYL-D-GLUCOSAMINE KINASE"/>
    <property type="match status" value="1"/>
</dbReference>
<dbReference type="CDD" id="cd24007">
    <property type="entry name" value="ASKHA_NBD_eukNAGK-like"/>
    <property type="match status" value="1"/>
</dbReference>
<organism evidence="2 3">
    <name type="scientific">Actinocatenispora rupis</name>
    <dbReference type="NCBI Taxonomy" id="519421"/>
    <lineage>
        <taxon>Bacteria</taxon>
        <taxon>Bacillati</taxon>
        <taxon>Actinomycetota</taxon>
        <taxon>Actinomycetes</taxon>
        <taxon>Micromonosporales</taxon>
        <taxon>Micromonosporaceae</taxon>
        <taxon>Actinocatenispora</taxon>
    </lineage>
</organism>
<keyword evidence="3" id="KW-1185">Reference proteome</keyword>
<reference evidence="2" key="1">
    <citation type="submission" date="2021-01" db="EMBL/GenBank/DDBJ databases">
        <title>Whole genome shotgun sequence of Actinocatenispora rupis NBRC 107355.</title>
        <authorList>
            <person name="Komaki H."/>
            <person name="Tamura T."/>
        </authorList>
    </citation>
    <scope>NUCLEOTIDE SEQUENCE</scope>
    <source>
        <strain evidence="2">NBRC 107355</strain>
    </source>
</reference>
<dbReference type="SUPFAM" id="SSF53067">
    <property type="entry name" value="Actin-like ATPase domain"/>
    <property type="match status" value="2"/>
</dbReference>
<evidence type="ECO:0000313" key="3">
    <source>
        <dbReference type="Proteomes" id="UP000612808"/>
    </source>
</evidence>
<dbReference type="Proteomes" id="UP000612808">
    <property type="component" value="Unassembled WGS sequence"/>
</dbReference>
<dbReference type="PANTHER" id="PTHR43190:SF3">
    <property type="entry name" value="N-ACETYL-D-GLUCOSAMINE KINASE"/>
    <property type="match status" value="1"/>
</dbReference>
<comment type="caution">
    <text evidence="2">The sequence shown here is derived from an EMBL/GenBank/DDBJ whole genome shotgun (WGS) entry which is preliminary data.</text>
</comment>
<dbReference type="RefSeq" id="WP_203659579.1">
    <property type="nucleotide sequence ID" value="NZ_BAAAZM010000008.1"/>
</dbReference>
<dbReference type="AlphaFoldDB" id="A0A8J3IZM8"/>
<accession>A0A8J3IZM8</accession>
<sequence>MQAVLGLDMGGTATRAVLATTSGTILGSGRAGPGNPFAHPPEQAADALRSSVREALGDHDPATVRLGVVGLAGGNSLAVPAVAETFDRAWRDTGLRCPMRVVGDTDVAYAAGTADPDGAVLIAGTGASAARIAAHRTARAAGGYGWLLGDDGAGYWLGREAVRALLAVTDGVRPPGVLTELVAAHLAIDPAHPGTDTERVIAAVDHAHPVRLARLAPLVSEAATAGDAVAADIVTRAAGHLCALVAGAYAGGPVVLSGSVVAPGTPIGDAVRTDLPVLLGGVAVLSAGHGAAGAAWLAATALPDTPDPLVLHRSIVSRYDTAPSTPPPPTPPR</sequence>
<keyword evidence="2" id="KW-0808">Transferase</keyword>
<dbReference type="EMBL" id="BOMB01000021">
    <property type="protein sequence ID" value="GID13016.1"/>
    <property type="molecule type" value="Genomic_DNA"/>
</dbReference>
<dbReference type="Pfam" id="PF01869">
    <property type="entry name" value="BcrAD_BadFG"/>
    <property type="match status" value="1"/>
</dbReference>